<evidence type="ECO:0000313" key="3">
    <source>
        <dbReference type="Proteomes" id="UP000830375"/>
    </source>
</evidence>
<feature type="coiled-coil region" evidence="1">
    <location>
        <begin position="36"/>
        <end position="63"/>
    </location>
</feature>
<name>A0ABQ8MSI6_LABRO</name>
<reference evidence="2 3" key="1">
    <citation type="submission" date="2022-01" db="EMBL/GenBank/DDBJ databases">
        <title>A high-quality chromosome-level genome assembly of rohu carp, Labeo rohita.</title>
        <authorList>
            <person name="Arick M.A. II"/>
            <person name="Hsu C.-Y."/>
            <person name="Magbanua Z."/>
            <person name="Pechanova O."/>
            <person name="Grover C."/>
            <person name="Miller E."/>
            <person name="Thrash A."/>
            <person name="Ezzel L."/>
            <person name="Alam S."/>
            <person name="Benzie J."/>
            <person name="Hamilton M."/>
            <person name="Karsi A."/>
            <person name="Lawrence M.L."/>
            <person name="Peterson D.G."/>
        </authorList>
    </citation>
    <scope>NUCLEOTIDE SEQUENCE [LARGE SCALE GENOMIC DNA]</scope>
    <source>
        <strain evidence="3">BAU-BD-2019</strain>
        <tissue evidence="2">Blood</tissue>
    </source>
</reference>
<proteinExistence type="predicted"/>
<accession>A0ABQ8MSI6</accession>
<evidence type="ECO:0000256" key="1">
    <source>
        <dbReference type="SAM" id="Coils"/>
    </source>
</evidence>
<protein>
    <submittedName>
        <fullName evidence="2">Trafficking kinesin-binding protein 1</fullName>
    </submittedName>
</protein>
<gene>
    <name evidence="2" type="ORF">H4Q32_022893</name>
</gene>
<keyword evidence="1" id="KW-0175">Coiled coil</keyword>
<dbReference type="Proteomes" id="UP000830375">
    <property type="component" value="Unassembled WGS sequence"/>
</dbReference>
<dbReference type="EMBL" id="JACTAM010000004">
    <property type="protein sequence ID" value="KAI2665795.1"/>
    <property type="molecule type" value="Genomic_DNA"/>
</dbReference>
<comment type="caution">
    <text evidence="2">The sequence shown here is derived from an EMBL/GenBank/DDBJ whole genome shotgun (WGS) entry which is preliminary data.</text>
</comment>
<evidence type="ECO:0000313" key="2">
    <source>
        <dbReference type="EMBL" id="KAI2665795.1"/>
    </source>
</evidence>
<sequence length="157" mass="18761">MLKRAWRSYTRRAETFLQIEVTTNISQSAIDRRNAVHTAGARVKDLEIQNDNLRKENCDLKERIREQERYRTRWCLCIKGIEERKDEDIRSRVIQTLGKTAPDLESKMEEVVDIVHQLGKRMDSRNRNVIMLFAQRWMKEEIWRRTKDSPICKAEGI</sequence>
<keyword evidence="3" id="KW-1185">Reference proteome</keyword>
<organism evidence="2 3">
    <name type="scientific">Labeo rohita</name>
    <name type="common">Indian major carp</name>
    <name type="synonym">Cyprinus rohita</name>
    <dbReference type="NCBI Taxonomy" id="84645"/>
    <lineage>
        <taxon>Eukaryota</taxon>
        <taxon>Metazoa</taxon>
        <taxon>Chordata</taxon>
        <taxon>Craniata</taxon>
        <taxon>Vertebrata</taxon>
        <taxon>Euteleostomi</taxon>
        <taxon>Actinopterygii</taxon>
        <taxon>Neopterygii</taxon>
        <taxon>Teleostei</taxon>
        <taxon>Ostariophysi</taxon>
        <taxon>Cypriniformes</taxon>
        <taxon>Cyprinidae</taxon>
        <taxon>Labeoninae</taxon>
        <taxon>Labeonini</taxon>
        <taxon>Labeo</taxon>
    </lineage>
</organism>